<sequence length="122" mass="13436">MRLNFSYVALLLVGAAQPAFCAHNFKQTLSDFDAIENTAREFSKAVDNYHRGLAGAIAVGNKARQAGVANVAQGMVRHMQDTKEALRVAYQKKLPAEDERRMASTYENVDNAFNEANNALSE</sequence>
<name>A0A5N7CNT5_PETAA</name>
<organism evidence="2">
    <name type="scientific">Petromyces alliaceus</name>
    <name type="common">Aspergillus alliaceus</name>
    <dbReference type="NCBI Taxonomy" id="209559"/>
    <lineage>
        <taxon>Eukaryota</taxon>
        <taxon>Fungi</taxon>
        <taxon>Dikarya</taxon>
        <taxon>Ascomycota</taxon>
        <taxon>Pezizomycotina</taxon>
        <taxon>Eurotiomycetes</taxon>
        <taxon>Eurotiomycetidae</taxon>
        <taxon>Eurotiales</taxon>
        <taxon>Aspergillaceae</taxon>
        <taxon>Aspergillus</taxon>
        <taxon>Aspergillus subgen. Circumdati</taxon>
    </lineage>
</organism>
<dbReference type="EMBL" id="ML735217">
    <property type="protein sequence ID" value="KAE8395831.1"/>
    <property type="molecule type" value="Genomic_DNA"/>
</dbReference>
<protein>
    <submittedName>
        <fullName evidence="2">Uncharacterized protein</fullName>
    </submittedName>
</protein>
<proteinExistence type="predicted"/>
<gene>
    <name evidence="2" type="ORF">BDV23DRAFT_178400</name>
</gene>
<dbReference type="Proteomes" id="UP000326877">
    <property type="component" value="Unassembled WGS sequence"/>
</dbReference>
<feature type="chain" id="PRO_5024902353" evidence="1">
    <location>
        <begin position="22"/>
        <end position="122"/>
    </location>
</feature>
<feature type="signal peptide" evidence="1">
    <location>
        <begin position="1"/>
        <end position="21"/>
    </location>
</feature>
<reference evidence="2" key="1">
    <citation type="submission" date="2019-04" db="EMBL/GenBank/DDBJ databases">
        <title>Friends and foes A comparative genomics studyof 23 Aspergillus species from section Flavi.</title>
        <authorList>
            <consortium name="DOE Joint Genome Institute"/>
            <person name="Kjaerbolling I."/>
            <person name="Vesth T."/>
            <person name="Frisvad J.C."/>
            <person name="Nybo J.L."/>
            <person name="Theobald S."/>
            <person name="Kildgaard S."/>
            <person name="Isbrandt T."/>
            <person name="Kuo A."/>
            <person name="Sato A."/>
            <person name="Lyhne E.K."/>
            <person name="Kogle M.E."/>
            <person name="Wiebenga A."/>
            <person name="Kun R.S."/>
            <person name="Lubbers R.J."/>
            <person name="Makela M.R."/>
            <person name="Barry K."/>
            <person name="Chovatia M."/>
            <person name="Clum A."/>
            <person name="Daum C."/>
            <person name="Haridas S."/>
            <person name="He G."/>
            <person name="LaButti K."/>
            <person name="Lipzen A."/>
            <person name="Mondo S."/>
            <person name="Riley R."/>
            <person name="Salamov A."/>
            <person name="Simmons B.A."/>
            <person name="Magnuson J.K."/>
            <person name="Henrissat B."/>
            <person name="Mortensen U.H."/>
            <person name="Larsen T.O."/>
            <person name="Devries R.P."/>
            <person name="Grigoriev I.V."/>
            <person name="Machida M."/>
            <person name="Baker S.E."/>
            <person name="Andersen M.R."/>
        </authorList>
    </citation>
    <scope>NUCLEOTIDE SEQUENCE [LARGE SCALE GENOMIC DNA]</scope>
    <source>
        <strain evidence="2">IBT 14317</strain>
    </source>
</reference>
<accession>A0A5N7CNT5</accession>
<keyword evidence="1" id="KW-0732">Signal</keyword>
<evidence type="ECO:0000256" key="1">
    <source>
        <dbReference type="SAM" id="SignalP"/>
    </source>
</evidence>
<evidence type="ECO:0000313" key="2">
    <source>
        <dbReference type="EMBL" id="KAE8395831.1"/>
    </source>
</evidence>
<dbReference type="AlphaFoldDB" id="A0A5N7CNT5"/>